<accession>A9NX71</accession>
<name>A9NX71_PICSI</name>
<evidence type="ECO:0000259" key="1">
    <source>
        <dbReference type="Pfam" id="PF07889"/>
    </source>
</evidence>
<dbReference type="Pfam" id="PF07889">
    <property type="entry name" value="DUF1664"/>
    <property type="match status" value="1"/>
</dbReference>
<reference evidence="2" key="1">
    <citation type="journal article" date="2008" name="BMC Genomics">
        <title>A conifer genomics resource of 200,000 spruce (Picea spp.) ESTs and 6,464 high-quality, sequence-finished full-length cDNAs for Sitka spruce (Picea sitchensis).</title>
        <authorList>
            <person name="Ralph S.G."/>
            <person name="Chun H.J."/>
            <person name="Kolosova N."/>
            <person name="Cooper D."/>
            <person name="Oddy C."/>
            <person name="Ritland C.E."/>
            <person name="Kirkpatrick R."/>
            <person name="Moore R."/>
            <person name="Barber S."/>
            <person name="Holt R.A."/>
            <person name="Jones S.J."/>
            <person name="Marra M.A."/>
            <person name="Douglas C.J."/>
            <person name="Ritland K."/>
            <person name="Bohlmann J."/>
        </authorList>
    </citation>
    <scope>NUCLEOTIDE SEQUENCE</scope>
    <source>
        <tissue evidence="2">Bark</tissue>
    </source>
</reference>
<organism evidence="2">
    <name type="scientific">Picea sitchensis</name>
    <name type="common">Sitka spruce</name>
    <name type="synonym">Pinus sitchensis</name>
    <dbReference type="NCBI Taxonomy" id="3332"/>
    <lineage>
        <taxon>Eukaryota</taxon>
        <taxon>Viridiplantae</taxon>
        <taxon>Streptophyta</taxon>
        <taxon>Embryophyta</taxon>
        <taxon>Tracheophyta</taxon>
        <taxon>Spermatophyta</taxon>
        <taxon>Pinopsida</taxon>
        <taxon>Pinidae</taxon>
        <taxon>Conifers I</taxon>
        <taxon>Pinales</taxon>
        <taxon>Pinaceae</taxon>
        <taxon>Picea</taxon>
    </lineage>
</organism>
<evidence type="ECO:0000313" key="2">
    <source>
        <dbReference type="EMBL" id="ABK25232.1"/>
    </source>
</evidence>
<feature type="domain" description="DUF1664" evidence="1">
    <location>
        <begin position="92"/>
        <end position="215"/>
    </location>
</feature>
<dbReference type="EMBL" id="EF085936">
    <property type="protein sequence ID" value="ABK25232.1"/>
    <property type="molecule type" value="mRNA"/>
</dbReference>
<dbReference type="AlphaFoldDB" id="A9NX71"/>
<dbReference type="PANTHER" id="PTHR46667">
    <property type="entry name" value="OS05G0182700 PROTEIN"/>
    <property type="match status" value="1"/>
</dbReference>
<dbReference type="PANTHER" id="PTHR46667:SF1">
    <property type="entry name" value="OS09G0482740 PROTEIN"/>
    <property type="match status" value="1"/>
</dbReference>
<protein>
    <recommendedName>
        <fullName evidence="1">DUF1664 domain-containing protein</fullName>
    </recommendedName>
</protein>
<sequence length="324" mass="35141">MAMQAGVATSKVLVLVGAGLTGSVLIRSGRLSDIISELQGLLKGIDERGESSSNTESAAVLAAQIRRLAQEVRQLASSRPITVLNGNSGQSGNAASLLMPVAALGAMGYCYMWWKGWSFSDLMYVTKRNMTNAVASVTKQLDQVSAALAATKRHLTQRIECLDGKMDEQKEISKLIKNEVSEVREDISQIGFDIDAIQKMVSGLEGKIVSLEDKQDFANAGVWYLCQFVGGTKDARMGELLQDFPAKARLERTASTFTEDKSLKGLQYIADTIQSGSIEKTKIKALLQNDVDVASKTNGPKGPTKIHRSFTSRICSNRTISLEE</sequence>
<proteinExistence type="evidence at transcript level"/>
<dbReference type="InterPro" id="IPR012458">
    <property type="entry name" value="DUF1664"/>
</dbReference>
<dbReference type="OMA" id="RTASIKC"/>